<dbReference type="RefSeq" id="WP_176942035.1">
    <property type="nucleotide sequence ID" value="NZ_JABZEC010000001.1"/>
</dbReference>
<dbReference type="SUPFAM" id="SSF50129">
    <property type="entry name" value="GroES-like"/>
    <property type="match status" value="1"/>
</dbReference>
<dbReference type="AlphaFoldDB" id="A0A850R1H9"/>
<dbReference type="GO" id="GO:0070402">
    <property type="term" value="F:NADPH binding"/>
    <property type="evidence" value="ECO:0007669"/>
    <property type="project" value="TreeGrafter"/>
</dbReference>
<keyword evidence="1" id="KW-0521">NADP</keyword>
<dbReference type="GO" id="GO:0003730">
    <property type="term" value="F:mRNA 3'-UTR binding"/>
    <property type="evidence" value="ECO:0007669"/>
    <property type="project" value="TreeGrafter"/>
</dbReference>
<dbReference type="InterPro" id="IPR011032">
    <property type="entry name" value="GroES-like_sf"/>
</dbReference>
<accession>A0A850R1H9</accession>
<reference evidence="3 4" key="1">
    <citation type="submission" date="2020-06" db="EMBL/GenBank/DDBJ databases">
        <authorList>
            <person name="Kang J."/>
        </authorList>
    </citation>
    <scope>NUCLEOTIDE SEQUENCE [LARGE SCALE GENOMIC DNA]</scope>
    <source>
        <strain evidence="3 4">DCY120</strain>
    </source>
</reference>
<keyword evidence="4" id="KW-1185">Reference proteome</keyword>
<dbReference type="CDD" id="cd08253">
    <property type="entry name" value="zeta_crystallin"/>
    <property type="match status" value="1"/>
</dbReference>
<dbReference type="InterPro" id="IPR020843">
    <property type="entry name" value="ER"/>
</dbReference>
<dbReference type="PANTHER" id="PTHR44154">
    <property type="entry name" value="QUINONE OXIDOREDUCTASE"/>
    <property type="match status" value="1"/>
</dbReference>
<evidence type="ECO:0000256" key="1">
    <source>
        <dbReference type="ARBA" id="ARBA00022857"/>
    </source>
</evidence>
<evidence type="ECO:0000259" key="2">
    <source>
        <dbReference type="SMART" id="SM00829"/>
    </source>
</evidence>
<dbReference type="Proteomes" id="UP000563523">
    <property type="component" value="Unassembled WGS sequence"/>
</dbReference>
<name>A0A850R1H9_9LACO</name>
<dbReference type="Gene3D" id="3.90.180.10">
    <property type="entry name" value="Medium-chain alcohol dehydrogenases, catalytic domain"/>
    <property type="match status" value="1"/>
</dbReference>
<comment type="caution">
    <text evidence="3">The sequence shown here is derived from an EMBL/GenBank/DDBJ whole genome shotgun (WGS) entry which is preliminary data.</text>
</comment>
<dbReference type="Pfam" id="PF08240">
    <property type="entry name" value="ADH_N"/>
    <property type="match status" value="1"/>
</dbReference>
<dbReference type="Gene3D" id="3.40.50.720">
    <property type="entry name" value="NAD(P)-binding Rossmann-like Domain"/>
    <property type="match status" value="1"/>
</dbReference>
<dbReference type="InterPro" id="IPR013149">
    <property type="entry name" value="ADH-like_C"/>
</dbReference>
<dbReference type="InterPro" id="IPR036291">
    <property type="entry name" value="NAD(P)-bd_dom_sf"/>
</dbReference>
<organism evidence="3 4">
    <name type="scientific">Bombilactobacillus apium</name>
    <dbReference type="NCBI Taxonomy" id="2675299"/>
    <lineage>
        <taxon>Bacteria</taxon>
        <taxon>Bacillati</taxon>
        <taxon>Bacillota</taxon>
        <taxon>Bacilli</taxon>
        <taxon>Lactobacillales</taxon>
        <taxon>Lactobacillaceae</taxon>
        <taxon>Bombilactobacillus</taxon>
    </lineage>
</organism>
<dbReference type="SUPFAM" id="SSF51735">
    <property type="entry name" value="NAD(P)-binding Rossmann-fold domains"/>
    <property type="match status" value="1"/>
</dbReference>
<dbReference type="EMBL" id="JABZEC010000001">
    <property type="protein sequence ID" value="NVY95871.1"/>
    <property type="molecule type" value="Genomic_DNA"/>
</dbReference>
<evidence type="ECO:0000313" key="3">
    <source>
        <dbReference type="EMBL" id="NVY95871.1"/>
    </source>
</evidence>
<dbReference type="FunFam" id="3.40.50.720:FF:000244">
    <property type="entry name" value="quinone oxidoreductase"/>
    <property type="match status" value="1"/>
</dbReference>
<feature type="domain" description="Enoyl reductase (ER)" evidence="2">
    <location>
        <begin position="1"/>
        <end position="332"/>
    </location>
</feature>
<dbReference type="Pfam" id="PF00107">
    <property type="entry name" value="ADH_zinc_N"/>
    <property type="match status" value="1"/>
</dbReference>
<gene>
    <name evidence="3" type="ORF">HU830_01435</name>
</gene>
<dbReference type="SMART" id="SM00829">
    <property type="entry name" value="PKS_ER"/>
    <property type="match status" value="1"/>
</dbReference>
<dbReference type="InterPro" id="IPR013154">
    <property type="entry name" value="ADH-like_N"/>
</dbReference>
<evidence type="ECO:0000313" key="4">
    <source>
        <dbReference type="Proteomes" id="UP000563523"/>
    </source>
</evidence>
<dbReference type="GO" id="GO:0003960">
    <property type="term" value="F:quinone reductase (NADPH) activity"/>
    <property type="evidence" value="ECO:0007669"/>
    <property type="project" value="TreeGrafter"/>
</dbReference>
<proteinExistence type="predicted"/>
<sequence>MKLTDVQEPEPQTNEVRIKLYAAGVNPVDTYIRSGNCTAFKPNLLYILGLDGAGVIDKLGPGVTAFNKGDRVFVTSSLANAQNGTYAEKTVRHVKFVRLLPQFVSFSEGATLGSPASTAYHSLFDKAKLNAGETILIHGASGSIELLAVQLAKRAGAKVIGTASSLNGINQVEQAGTDLILNHHDPSYLDNIQNVDLVIEMLANVNLINDIGILKKFCRIVIIGHRGSLDFNPRLIISKDITLTGMSLWNVPDNLDAIATLLDQIVDKQPVDKNTAEFEAEVTAYTVAKNYVINTKTDSLNYLATFIQKEGLQHFDKFKSLDRANRTSKLLLKKIDIQMDQIINRIRQTKQRHQEMEC</sequence>
<dbReference type="InterPro" id="IPR051603">
    <property type="entry name" value="Zinc-ADH_QOR/CCCR"/>
</dbReference>
<dbReference type="PANTHER" id="PTHR44154:SF1">
    <property type="entry name" value="QUINONE OXIDOREDUCTASE"/>
    <property type="match status" value="1"/>
</dbReference>
<protein>
    <submittedName>
        <fullName evidence="3">NADPH:quinone reductase</fullName>
    </submittedName>
</protein>
<dbReference type="GO" id="GO:0005829">
    <property type="term" value="C:cytosol"/>
    <property type="evidence" value="ECO:0007669"/>
    <property type="project" value="TreeGrafter"/>
</dbReference>